<organism evidence="9 10">
    <name type="scientific">Linnemannia gamsii</name>
    <dbReference type="NCBI Taxonomy" id="64522"/>
    <lineage>
        <taxon>Eukaryota</taxon>
        <taxon>Fungi</taxon>
        <taxon>Fungi incertae sedis</taxon>
        <taxon>Mucoromycota</taxon>
        <taxon>Mortierellomycotina</taxon>
        <taxon>Mortierellomycetes</taxon>
        <taxon>Mortierellales</taxon>
        <taxon>Mortierellaceae</taxon>
        <taxon>Linnemannia</taxon>
    </lineage>
</organism>
<evidence type="ECO:0000256" key="6">
    <source>
        <dbReference type="ARBA" id="ARBA00023136"/>
    </source>
</evidence>
<reference evidence="9" key="1">
    <citation type="journal article" date="2020" name="Fungal Divers.">
        <title>Resolving the Mortierellaceae phylogeny through synthesis of multi-gene phylogenetics and phylogenomics.</title>
        <authorList>
            <person name="Vandepol N."/>
            <person name="Liber J."/>
            <person name="Desiro A."/>
            <person name="Na H."/>
            <person name="Kennedy M."/>
            <person name="Barry K."/>
            <person name="Grigoriev I.V."/>
            <person name="Miller A.N."/>
            <person name="O'Donnell K."/>
            <person name="Stajich J.E."/>
            <person name="Bonito G."/>
        </authorList>
    </citation>
    <scope>NUCLEOTIDE SEQUENCE</scope>
    <source>
        <strain evidence="9">NVP60</strain>
    </source>
</reference>
<dbReference type="PANTHER" id="PTHR21212:SF0">
    <property type="entry name" value="SEIPIN"/>
    <property type="match status" value="1"/>
</dbReference>
<evidence type="ECO:0000256" key="8">
    <source>
        <dbReference type="SAM" id="Phobius"/>
    </source>
</evidence>
<keyword evidence="6 8" id="KW-0472">Membrane</keyword>
<dbReference type="GO" id="GO:0140042">
    <property type="term" value="P:lipid droplet formation"/>
    <property type="evidence" value="ECO:0007669"/>
    <property type="project" value="UniProtKB-ARBA"/>
</dbReference>
<dbReference type="AlphaFoldDB" id="A0A9P6UP86"/>
<feature type="compositionally biased region" description="Low complexity" evidence="7">
    <location>
        <begin position="346"/>
        <end position="363"/>
    </location>
</feature>
<dbReference type="CDD" id="cd23995">
    <property type="entry name" value="Seipin_BSCL2_like"/>
    <property type="match status" value="1"/>
</dbReference>
<keyword evidence="3" id="KW-0256">Endoplasmic reticulum</keyword>
<evidence type="ECO:0008006" key="11">
    <source>
        <dbReference type="Google" id="ProtNLM"/>
    </source>
</evidence>
<comment type="caution">
    <text evidence="9">The sequence shown here is derived from an EMBL/GenBank/DDBJ whole genome shotgun (WGS) entry which is preliminary data.</text>
</comment>
<keyword evidence="2 8" id="KW-0812">Transmembrane</keyword>
<name>A0A9P6UP86_9FUNG</name>
<evidence type="ECO:0000256" key="1">
    <source>
        <dbReference type="ARBA" id="ARBA00004477"/>
    </source>
</evidence>
<keyword evidence="5" id="KW-0443">Lipid metabolism</keyword>
<evidence type="ECO:0000256" key="4">
    <source>
        <dbReference type="ARBA" id="ARBA00022989"/>
    </source>
</evidence>
<accession>A0A9P6UP86</accession>
<proteinExistence type="predicted"/>
<dbReference type="GO" id="GO:0006629">
    <property type="term" value="P:lipid metabolic process"/>
    <property type="evidence" value="ECO:0007669"/>
    <property type="project" value="UniProtKB-KW"/>
</dbReference>
<gene>
    <name evidence="9" type="ORF">BGZ97_010168</name>
</gene>
<feature type="transmembrane region" description="Helical" evidence="8">
    <location>
        <begin position="29"/>
        <end position="54"/>
    </location>
</feature>
<dbReference type="Pfam" id="PF06775">
    <property type="entry name" value="Seipin"/>
    <property type="match status" value="1"/>
</dbReference>
<evidence type="ECO:0000313" key="9">
    <source>
        <dbReference type="EMBL" id="KAG0313463.1"/>
    </source>
</evidence>
<evidence type="ECO:0000256" key="2">
    <source>
        <dbReference type="ARBA" id="ARBA00022692"/>
    </source>
</evidence>
<sequence>MALFEAKPPIRQIQETVNSQALRRKAVQIATAGAALLLLISMSLVAYLLFYWIYIPQRKHVGHVHLQYHRFRPSDGHYSGPAAAVDFTRGGRYTQILRSDQAYDISMKLVVPTSSSNVALGNFMVMVQLVGSNGNVIATSSRPAIITYESLLLRLLRTIWRAVPLVLRWTRESQTIRLPLIKNFVEDSSNPVTKALIEISTPGLQIYRATLHIDAHFQGLRYFMYYYRVSTALIFMTIFVFWEMIFCILTWQTISSWIVVPATQVIATVPRPILYNHHDNLPPMRRDQPQLQQHAHYLQDTDDDGSEDDYLVVNKSSNEDPRGARESAAAPTWVPHRLTKRKHKAGGNSNRTSQQQQTTQGRRIQQEDSNSTASDGDIDSIFDAIVPQQADVGNTSCTVRVRSRKQ</sequence>
<dbReference type="OrthoDB" id="3990054at2759"/>
<feature type="region of interest" description="Disordered" evidence="7">
    <location>
        <begin position="301"/>
        <end position="406"/>
    </location>
</feature>
<keyword evidence="4 8" id="KW-1133">Transmembrane helix</keyword>
<dbReference type="PANTHER" id="PTHR21212">
    <property type="entry name" value="BERNARDINELLI-SEIP CONGENITAL LIPODYSTROPHY 2 HOMOLOG BSCL2 PROTEIN"/>
    <property type="match status" value="1"/>
</dbReference>
<feature type="compositionally biased region" description="Acidic residues" evidence="7">
    <location>
        <begin position="301"/>
        <end position="310"/>
    </location>
</feature>
<evidence type="ECO:0000256" key="3">
    <source>
        <dbReference type="ARBA" id="ARBA00022824"/>
    </source>
</evidence>
<evidence type="ECO:0000256" key="7">
    <source>
        <dbReference type="SAM" id="MobiDB-lite"/>
    </source>
</evidence>
<dbReference type="Proteomes" id="UP000823405">
    <property type="component" value="Unassembled WGS sequence"/>
</dbReference>
<feature type="transmembrane region" description="Helical" evidence="8">
    <location>
        <begin position="225"/>
        <end position="251"/>
    </location>
</feature>
<evidence type="ECO:0000313" key="10">
    <source>
        <dbReference type="Proteomes" id="UP000823405"/>
    </source>
</evidence>
<comment type="subcellular location">
    <subcellularLocation>
        <location evidence="1">Endoplasmic reticulum membrane</location>
        <topology evidence="1">Multi-pass membrane protein</topology>
    </subcellularLocation>
</comment>
<dbReference type="InterPro" id="IPR009617">
    <property type="entry name" value="Seipin"/>
</dbReference>
<keyword evidence="10" id="KW-1185">Reference proteome</keyword>
<dbReference type="GO" id="GO:0005789">
    <property type="term" value="C:endoplasmic reticulum membrane"/>
    <property type="evidence" value="ECO:0007669"/>
    <property type="project" value="UniProtKB-SubCell"/>
</dbReference>
<protein>
    <recommendedName>
        <fullName evidence="11">Seipin</fullName>
    </recommendedName>
</protein>
<dbReference type="EMBL" id="JAAAIN010000512">
    <property type="protein sequence ID" value="KAG0313463.1"/>
    <property type="molecule type" value="Genomic_DNA"/>
</dbReference>
<evidence type="ECO:0000256" key="5">
    <source>
        <dbReference type="ARBA" id="ARBA00023098"/>
    </source>
</evidence>